<dbReference type="Proteomes" id="UP000644441">
    <property type="component" value="Unassembled WGS sequence"/>
</dbReference>
<keyword evidence="1" id="KW-1133">Transmembrane helix</keyword>
<dbReference type="Pfam" id="PF16357">
    <property type="entry name" value="PepSY_TM_like_2"/>
    <property type="match status" value="1"/>
</dbReference>
<keyword evidence="1" id="KW-0472">Membrane</keyword>
<keyword evidence="1" id="KW-0812">Transmembrane</keyword>
<gene>
    <name evidence="2" type="ORF">ISO4_01597</name>
</gene>
<protein>
    <recommendedName>
        <fullName evidence="4">PepSY-associated TM helix domain-containing protein</fullName>
    </recommendedName>
</protein>
<keyword evidence="3" id="KW-1185">Reference proteome</keyword>
<evidence type="ECO:0000256" key="1">
    <source>
        <dbReference type="SAM" id="Phobius"/>
    </source>
</evidence>
<dbReference type="PANTHER" id="PTHR40115:SF1">
    <property type="entry name" value="INNER MEMBRANE PROTEIN WITH PEPSY TM HELIX"/>
    <property type="match status" value="1"/>
</dbReference>
<dbReference type="PANTHER" id="PTHR40115">
    <property type="entry name" value="INNER MEMBRANE PROTEIN WITH PEPSY TM HELIX"/>
    <property type="match status" value="1"/>
</dbReference>
<evidence type="ECO:0000313" key="2">
    <source>
        <dbReference type="EMBL" id="MBF5052995.1"/>
    </source>
</evidence>
<sequence>MAERVNKKTKARWLKQLHQWHWISSALCLISMVLFSVTGITLNHAADIDAQPVISERQAVLPPPLLATLAQTERGPLPETVRRWLAREAEIQVDRRDAQWSADEVYLAQPRPGGDAWLAIDLGNGELIHEDTDRGWVAFFNDLHKGRHGGAVWFWFIDLFAVATLLFALTGLALMALHAKRRPATWPVTALGLIVPWLLIALFVH</sequence>
<name>A0ABS0AFZ6_9GAMM</name>
<feature type="transmembrane region" description="Helical" evidence="1">
    <location>
        <begin position="20"/>
        <end position="42"/>
    </location>
</feature>
<accession>A0ABS0AFZ6</accession>
<comment type="caution">
    <text evidence="2">The sequence shown here is derived from an EMBL/GenBank/DDBJ whole genome shotgun (WGS) entry which is preliminary data.</text>
</comment>
<dbReference type="EMBL" id="ARXR01000010">
    <property type="protein sequence ID" value="MBF5052995.1"/>
    <property type="molecule type" value="Genomic_DNA"/>
</dbReference>
<reference evidence="2 3" key="1">
    <citation type="submission" date="2012-09" db="EMBL/GenBank/DDBJ databases">
        <title>Genome Sequence of alkane-degrading Bacterium Alcanivorax venustensis ISO4.</title>
        <authorList>
            <person name="Lai Q."/>
            <person name="Shao Z."/>
        </authorList>
    </citation>
    <scope>NUCLEOTIDE SEQUENCE [LARGE SCALE GENOMIC DNA]</scope>
    <source>
        <strain evidence="2 3">ISO4</strain>
    </source>
</reference>
<dbReference type="InterPro" id="IPR032307">
    <property type="entry name" value="PepSY_TM-like_2"/>
</dbReference>
<evidence type="ECO:0000313" key="3">
    <source>
        <dbReference type="Proteomes" id="UP000644441"/>
    </source>
</evidence>
<organism evidence="2 3">
    <name type="scientific">Alloalcanivorax venustensis ISO4</name>
    <dbReference type="NCBI Taxonomy" id="1177184"/>
    <lineage>
        <taxon>Bacteria</taxon>
        <taxon>Pseudomonadati</taxon>
        <taxon>Pseudomonadota</taxon>
        <taxon>Gammaproteobacteria</taxon>
        <taxon>Oceanospirillales</taxon>
        <taxon>Alcanivoracaceae</taxon>
        <taxon>Alloalcanivorax</taxon>
    </lineage>
</organism>
<feature type="transmembrane region" description="Helical" evidence="1">
    <location>
        <begin position="184"/>
        <end position="204"/>
    </location>
</feature>
<evidence type="ECO:0008006" key="4">
    <source>
        <dbReference type="Google" id="ProtNLM"/>
    </source>
</evidence>
<feature type="transmembrane region" description="Helical" evidence="1">
    <location>
        <begin position="152"/>
        <end position="177"/>
    </location>
</feature>
<proteinExistence type="predicted"/>